<evidence type="ECO:0000256" key="1">
    <source>
        <dbReference type="SAM" id="MobiDB-lite"/>
    </source>
</evidence>
<feature type="region of interest" description="Disordered" evidence="1">
    <location>
        <begin position="1"/>
        <end position="81"/>
    </location>
</feature>
<organism evidence="2 3">
    <name type="scientific">Mola mola</name>
    <name type="common">Ocean sunfish</name>
    <name type="synonym">Tetraodon mola</name>
    <dbReference type="NCBI Taxonomy" id="94237"/>
    <lineage>
        <taxon>Eukaryota</taxon>
        <taxon>Metazoa</taxon>
        <taxon>Chordata</taxon>
        <taxon>Craniata</taxon>
        <taxon>Vertebrata</taxon>
        <taxon>Euteleostomi</taxon>
        <taxon>Actinopterygii</taxon>
        <taxon>Neopterygii</taxon>
        <taxon>Teleostei</taxon>
        <taxon>Neoteleostei</taxon>
        <taxon>Acanthomorphata</taxon>
        <taxon>Eupercaria</taxon>
        <taxon>Tetraodontiformes</taxon>
        <taxon>Molidae</taxon>
        <taxon>Mola</taxon>
    </lineage>
</organism>
<name>A0A3Q3VUH6_MOLML</name>
<evidence type="ECO:0000313" key="3">
    <source>
        <dbReference type="Proteomes" id="UP000261620"/>
    </source>
</evidence>
<dbReference type="Ensembl" id="ENSMMOT00000006542.1">
    <property type="protein sequence ID" value="ENSMMOP00000006426.1"/>
    <property type="gene ID" value="ENSMMOG00000005026.1"/>
</dbReference>
<keyword evidence="3" id="KW-1185">Reference proteome</keyword>
<sequence>ANIQNLGTEPMTLGSPTSPKPTSGAQFLPGFLMGDLPAPTTPQPRAFNLATPIAENTAGGDSAPQPVIPTPKDKSGAPPVRSIHDDLITVATPINTHRQVRPSACSMHLTIQTETLVLAAGLLQSLEGFDYLHPQESGGSC</sequence>
<evidence type="ECO:0000313" key="2">
    <source>
        <dbReference type="Ensembl" id="ENSMMOP00000006426.1"/>
    </source>
</evidence>
<accession>A0A3Q3VUH6</accession>
<feature type="compositionally biased region" description="Polar residues" evidence="1">
    <location>
        <begin position="14"/>
        <end position="25"/>
    </location>
</feature>
<dbReference type="Proteomes" id="UP000261620">
    <property type="component" value="Unplaced"/>
</dbReference>
<protein>
    <submittedName>
        <fullName evidence="2">Uncharacterized protein</fullName>
    </submittedName>
</protein>
<proteinExistence type="predicted"/>
<reference evidence="2" key="1">
    <citation type="submission" date="2025-08" db="UniProtKB">
        <authorList>
            <consortium name="Ensembl"/>
        </authorList>
    </citation>
    <scope>IDENTIFICATION</scope>
</reference>
<dbReference type="AlphaFoldDB" id="A0A3Q3VUH6"/>
<reference evidence="2" key="2">
    <citation type="submission" date="2025-09" db="UniProtKB">
        <authorList>
            <consortium name="Ensembl"/>
        </authorList>
    </citation>
    <scope>IDENTIFICATION</scope>
</reference>